<name>A0ACB9XIN3_CHAAC</name>
<accession>A0ACB9XIN3</accession>
<proteinExistence type="predicted"/>
<sequence>ANGGPQCLYRRREAEDYRDEPRTQWCFRAESNRTSPAHSIPSPTVTAGTRFSPFKHIICALRSCVWRYYREKSDNVTWYQ</sequence>
<comment type="caution">
    <text evidence="1">The sequence shown here is derived from an EMBL/GenBank/DDBJ whole genome shotgun (WGS) entry which is preliminary data.</text>
</comment>
<dbReference type="EMBL" id="CM043790">
    <property type="protein sequence ID" value="KAI4826193.1"/>
    <property type="molecule type" value="Genomic_DNA"/>
</dbReference>
<gene>
    <name evidence="1" type="ORF">KUCAC02_021834</name>
</gene>
<organism evidence="1 2">
    <name type="scientific">Chaenocephalus aceratus</name>
    <name type="common">Blackfin icefish</name>
    <name type="synonym">Chaenichthys aceratus</name>
    <dbReference type="NCBI Taxonomy" id="36190"/>
    <lineage>
        <taxon>Eukaryota</taxon>
        <taxon>Metazoa</taxon>
        <taxon>Chordata</taxon>
        <taxon>Craniata</taxon>
        <taxon>Vertebrata</taxon>
        <taxon>Euteleostomi</taxon>
        <taxon>Actinopterygii</taxon>
        <taxon>Neopterygii</taxon>
        <taxon>Teleostei</taxon>
        <taxon>Neoteleostei</taxon>
        <taxon>Acanthomorphata</taxon>
        <taxon>Eupercaria</taxon>
        <taxon>Perciformes</taxon>
        <taxon>Notothenioidei</taxon>
        <taxon>Channichthyidae</taxon>
        <taxon>Chaenocephalus</taxon>
    </lineage>
</organism>
<feature type="non-terminal residue" evidence="1">
    <location>
        <position position="1"/>
    </location>
</feature>
<reference evidence="1" key="1">
    <citation type="submission" date="2022-05" db="EMBL/GenBank/DDBJ databases">
        <title>Chromosome-level genome of Chaenocephalus aceratus.</title>
        <authorList>
            <person name="Park H."/>
        </authorList>
    </citation>
    <scope>NUCLEOTIDE SEQUENCE</scope>
    <source>
        <strain evidence="1">KU_202001</strain>
    </source>
</reference>
<evidence type="ECO:0000313" key="1">
    <source>
        <dbReference type="EMBL" id="KAI4826193.1"/>
    </source>
</evidence>
<evidence type="ECO:0000313" key="2">
    <source>
        <dbReference type="Proteomes" id="UP001057452"/>
    </source>
</evidence>
<feature type="non-terminal residue" evidence="1">
    <location>
        <position position="80"/>
    </location>
</feature>
<protein>
    <submittedName>
        <fullName evidence="1">Uncharacterized protein</fullName>
    </submittedName>
</protein>
<dbReference type="Proteomes" id="UP001057452">
    <property type="component" value="Chromosome 6"/>
</dbReference>
<keyword evidence="2" id="KW-1185">Reference proteome</keyword>